<evidence type="ECO:0000256" key="2">
    <source>
        <dbReference type="ARBA" id="ARBA00010958"/>
    </source>
</evidence>
<organism evidence="14 15">
    <name type="scientific">Anisodus tanguticus</name>
    <dbReference type="NCBI Taxonomy" id="243964"/>
    <lineage>
        <taxon>Eukaryota</taxon>
        <taxon>Viridiplantae</taxon>
        <taxon>Streptophyta</taxon>
        <taxon>Embryophyta</taxon>
        <taxon>Tracheophyta</taxon>
        <taxon>Spermatophyta</taxon>
        <taxon>Magnoliopsida</taxon>
        <taxon>eudicotyledons</taxon>
        <taxon>Gunneridae</taxon>
        <taxon>Pentapetalae</taxon>
        <taxon>asterids</taxon>
        <taxon>lamiids</taxon>
        <taxon>Solanales</taxon>
        <taxon>Solanaceae</taxon>
        <taxon>Solanoideae</taxon>
        <taxon>Hyoscyameae</taxon>
        <taxon>Anisodus</taxon>
    </lineage>
</organism>
<keyword evidence="9 12" id="KW-0072">Autophagy</keyword>
<dbReference type="GO" id="GO:0005737">
    <property type="term" value="C:cytoplasm"/>
    <property type="evidence" value="ECO:0007669"/>
    <property type="project" value="UniProtKB-SubCell"/>
</dbReference>
<evidence type="ECO:0000256" key="11">
    <source>
        <dbReference type="ARBA" id="ARBA00045891"/>
    </source>
</evidence>
<dbReference type="Proteomes" id="UP001291623">
    <property type="component" value="Unassembled WGS sequence"/>
</dbReference>
<keyword evidence="6 12" id="KW-0378">Hydrolase</keyword>
<dbReference type="GO" id="GO:0034727">
    <property type="term" value="P:piecemeal microautophagy of the nucleus"/>
    <property type="evidence" value="ECO:0007669"/>
    <property type="project" value="TreeGrafter"/>
</dbReference>
<evidence type="ECO:0000256" key="3">
    <source>
        <dbReference type="ARBA" id="ARBA00022448"/>
    </source>
</evidence>
<dbReference type="GO" id="GO:0000423">
    <property type="term" value="P:mitophagy"/>
    <property type="evidence" value="ECO:0007669"/>
    <property type="project" value="TreeGrafter"/>
</dbReference>
<proteinExistence type="inferred from homology"/>
<feature type="domain" description="Peptidase C54 catalytic" evidence="13">
    <location>
        <begin position="15"/>
        <end position="91"/>
    </location>
</feature>
<dbReference type="GO" id="GO:0019786">
    <property type="term" value="F:protein-phosphatidylethanolamide deconjugating activity"/>
    <property type="evidence" value="ECO:0007669"/>
    <property type="project" value="InterPro"/>
</dbReference>
<name>A0AAE1QNY0_9SOLA</name>
<comment type="similarity">
    <text evidence="2 12">Belongs to the peptidase C54 family.</text>
</comment>
<dbReference type="InterPro" id="IPR046792">
    <property type="entry name" value="Peptidase_C54_cat"/>
</dbReference>
<keyword evidence="5 12" id="KW-0645">Protease</keyword>
<evidence type="ECO:0000256" key="1">
    <source>
        <dbReference type="ARBA" id="ARBA00004496"/>
    </source>
</evidence>
<evidence type="ECO:0000313" key="14">
    <source>
        <dbReference type="EMBL" id="KAK4337086.1"/>
    </source>
</evidence>
<dbReference type="EMBL" id="JAVYJV010000056">
    <property type="protein sequence ID" value="KAK4337086.1"/>
    <property type="molecule type" value="Genomic_DNA"/>
</dbReference>
<evidence type="ECO:0000256" key="10">
    <source>
        <dbReference type="ARBA" id="ARBA00029362"/>
    </source>
</evidence>
<dbReference type="SUPFAM" id="SSF54001">
    <property type="entry name" value="Cysteine proteinases"/>
    <property type="match status" value="1"/>
</dbReference>
<evidence type="ECO:0000256" key="9">
    <source>
        <dbReference type="ARBA" id="ARBA00023006"/>
    </source>
</evidence>
<keyword evidence="4 12" id="KW-0963">Cytoplasm</keyword>
<evidence type="ECO:0000256" key="6">
    <source>
        <dbReference type="ARBA" id="ARBA00022801"/>
    </source>
</evidence>
<evidence type="ECO:0000256" key="8">
    <source>
        <dbReference type="ARBA" id="ARBA00022927"/>
    </source>
</evidence>
<evidence type="ECO:0000256" key="4">
    <source>
        <dbReference type="ARBA" id="ARBA00022490"/>
    </source>
</evidence>
<accession>A0AAE1QNY0</accession>
<sequence>MAGYKESFKSTLIDRSGQMMLAQAFLCHYLKRSWRWTGAKSDKEDMIHRMLIKWFGDDDSSVQSPFSVHQLVKSGISLGKKPGDWYGPSSFKTSS</sequence>
<dbReference type="GO" id="GO:0004197">
    <property type="term" value="F:cysteine-type endopeptidase activity"/>
    <property type="evidence" value="ECO:0007669"/>
    <property type="project" value="TreeGrafter"/>
</dbReference>
<evidence type="ECO:0000256" key="7">
    <source>
        <dbReference type="ARBA" id="ARBA00022807"/>
    </source>
</evidence>
<comment type="subcellular location">
    <subcellularLocation>
        <location evidence="1 12">Cytoplasm</location>
    </subcellularLocation>
</comment>
<dbReference type="EC" id="3.4.22.-" evidence="12"/>
<protein>
    <recommendedName>
        <fullName evidence="12">Cysteine protease</fullName>
        <ecNumber evidence="12">3.4.22.-</ecNumber>
    </recommendedName>
</protein>
<keyword evidence="15" id="KW-1185">Reference proteome</keyword>
<gene>
    <name evidence="14" type="ORF">RND71_043686</name>
</gene>
<evidence type="ECO:0000256" key="5">
    <source>
        <dbReference type="ARBA" id="ARBA00022670"/>
    </source>
</evidence>
<dbReference type="InterPro" id="IPR005078">
    <property type="entry name" value="Peptidase_C54"/>
</dbReference>
<dbReference type="GO" id="GO:0000045">
    <property type="term" value="P:autophagosome assembly"/>
    <property type="evidence" value="ECO:0007669"/>
    <property type="project" value="TreeGrafter"/>
</dbReference>
<dbReference type="Pfam" id="PF03416">
    <property type="entry name" value="Peptidase_C54"/>
    <property type="match status" value="1"/>
</dbReference>
<reference evidence="14" key="1">
    <citation type="submission" date="2023-12" db="EMBL/GenBank/DDBJ databases">
        <title>Genome assembly of Anisodus tanguticus.</title>
        <authorList>
            <person name="Wang Y.-J."/>
        </authorList>
    </citation>
    <scope>NUCLEOTIDE SEQUENCE</scope>
    <source>
        <strain evidence="14">KB-2021</strain>
        <tissue evidence="14">Leaf</tissue>
    </source>
</reference>
<comment type="catalytic activity">
    <reaction evidence="10">
        <text>[protein]-C-terminal L-amino acid-glycyl-phosphatidylethanolamide + H2O = [protein]-C-terminal L-amino acid-glycine + a 1,2-diacyl-sn-glycero-3-phosphoethanolamine</text>
        <dbReference type="Rhea" id="RHEA:67548"/>
        <dbReference type="Rhea" id="RHEA-COMP:17323"/>
        <dbReference type="Rhea" id="RHEA-COMP:17324"/>
        <dbReference type="ChEBI" id="CHEBI:15377"/>
        <dbReference type="ChEBI" id="CHEBI:64612"/>
        <dbReference type="ChEBI" id="CHEBI:172940"/>
        <dbReference type="ChEBI" id="CHEBI:172941"/>
    </reaction>
    <physiologicalReaction direction="left-to-right" evidence="10">
        <dbReference type="Rhea" id="RHEA:67549"/>
    </physiologicalReaction>
</comment>
<dbReference type="GO" id="GO:0015031">
    <property type="term" value="P:protein transport"/>
    <property type="evidence" value="ECO:0007669"/>
    <property type="project" value="UniProtKB-KW"/>
</dbReference>
<keyword evidence="8 12" id="KW-0653">Protein transport</keyword>
<dbReference type="GO" id="GO:0016485">
    <property type="term" value="P:protein processing"/>
    <property type="evidence" value="ECO:0007669"/>
    <property type="project" value="TreeGrafter"/>
</dbReference>
<dbReference type="PANTHER" id="PTHR22624:SF52">
    <property type="entry name" value="CYSTEINE PROTEASE"/>
    <property type="match status" value="1"/>
</dbReference>
<comment type="function">
    <text evidence="11">Cysteine protease that plays a key role in autophagy by mediating both proteolytic activation and delipidation of ATG8 family proteins. The protease activity is required for proteolytic activation of ATG8 family proteins: cleaves the C-terminal amino acid of ATG8 proteins to reveal a C-terminal glycine. Exposure of the glycine at the C-terminus is essential for ATG8 proteins conjugation to phosphatidylethanolamine (PE) and insertion to membranes, which is necessary for autophagy. In addition to the protease activity, also mediates delipidation of PE-conjugated ATG8 proteins.</text>
</comment>
<evidence type="ECO:0000313" key="15">
    <source>
        <dbReference type="Proteomes" id="UP001291623"/>
    </source>
</evidence>
<evidence type="ECO:0000256" key="12">
    <source>
        <dbReference type="RuleBase" id="RU363115"/>
    </source>
</evidence>
<dbReference type="InterPro" id="IPR038765">
    <property type="entry name" value="Papain-like_cys_pep_sf"/>
</dbReference>
<keyword evidence="3" id="KW-0813">Transport</keyword>
<evidence type="ECO:0000259" key="13">
    <source>
        <dbReference type="Pfam" id="PF03416"/>
    </source>
</evidence>
<dbReference type="PANTHER" id="PTHR22624">
    <property type="entry name" value="CYSTEINE PROTEASE ATG4"/>
    <property type="match status" value="1"/>
</dbReference>
<dbReference type="GO" id="GO:0035973">
    <property type="term" value="P:aggrephagy"/>
    <property type="evidence" value="ECO:0007669"/>
    <property type="project" value="TreeGrafter"/>
</dbReference>
<keyword evidence="7" id="KW-0788">Thiol protease</keyword>
<dbReference type="AlphaFoldDB" id="A0AAE1QNY0"/>
<comment type="caution">
    <text evidence="14">The sequence shown here is derived from an EMBL/GenBank/DDBJ whole genome shotgun (WGS) entry which is preliminary data.</text>
</comment>